<dbReference type="EMBL" id="JBHTLK010000236">
    <property type="protein sequence ID" value="MFD1151418.1"/>
    <property type="molecule type" value="Genomic_DNA"/>
</dbReference>
<dbReference type="RefSeq" id="WP_380728403.1">
    <property type="nucleotide sequence ID" value="NZ_JBHTLK010000236.1"/>
</dbReference>
<protein>
    <submittedName>
        <fullName evidence="1">Uncharacterized protein</fullName>
    </submittedName>
</protein>
<reference evidence="2" key="1">
    <citation type="journal article" date="2019" name="Int. J. Syst. Evol. Microbiol.">
        <title>The Global Catalogue of Microorganisms (GCM) 10K type strain sequencing project: providing services to taxonomists for standard genome sequencing and annotation.</title>
        <authorList>
            <consortium name="The Broad Institute Genomics Platform"/>
            <consortium name="The Broad Institute Genome Sequencing Center for Infectious Disease"/>
            <person name="Wu L."/>
            <person name="Ma J."/>
        </authorList>
    </citation>
    <scope>NUCLEOTIDE SEQUENCE [LARGE SCALE GENOMIC DNA]</scope>
    <source>
        <strain evidence="2">CCUG 60214</strain>
    </source>
</reference>
<gene>
    <name evidence="1" type="ORF">ACFQ3T_30170</name>
</gene>
<comment type="caution">
    <text evidence="1">The sequence shown here is derived from an EMBL/GenBank/DDBJ whole genome shotgun (WGS) entry which is preliminary data.</text>
</comment>
<accession>A0ABW3R312</accession>
<organism evidence="1 2">
    <name type="scientific">Saccharothrix hoggarensis</name>
    <dbReference type="NCBI Taxonomy" id="913853"/>
    <lineage>
        <taxon>Bacteria</taxon>
        <taxon>Bacillati</taxon>
        <taxon>Actinomycetota</taxon>
        <taxon>Actinomycetes</taxon>
        <taxon>Pseudonocardiales</taxon>
        <taxon>Pseudonocardiaceae</taxon>
        <taxon>Saccharothrix</taxon>
    </lineage>
</organism>
<dbReference type="Proteomes" id="UP001597168">
    <property type="component" value="Unassembled WGS sequence"/>
</dbReference>
<evidence type="ECO:0000313" key="1">
    <source>
        <dbReference type="EMBL" id="MFD1151418.1"/>
    </source>
</evidence>
<evidence type="ECO:0000313" key="2">
    <source>
        <dbReference type="Proteomes" id="UP001597168"/>
    </source>
</evidence>
<proteinExistence type="predicted"/>
<name>A0ABW3R312_9PSEU</name>
<keyword evidence="2" id="KW-1185">Reference proteome</keyword>
<sequence length="118" mass="13773">MTDRPAHFAHPRTPLVALEGGPKHRRWLFYADWLALRAASRRGRYPIDHPCASERRYLPTDRHATNTNPAITDRHGEARIWEHVPPATWRHWDREYLTPEETSAADGADHDHQRREAA</sequence>